<feature type="transmembrane region" description="Helical" evidence="12">
    <location>
        <begin position="24"/>
        <end position="45"/>
    </location>
</feature>
<dbReference type="Proteomes" id="UP000253790">
    <property type="component" value="Chromosome"/>
</dbReference>
<keyword evidence="4 11" id="KW-0808">Transferase</keyword>
<comment type="similarity">
    <text evidence="2 11">Belongs to the CDP-alcohol phosphatidyltransferase class-I family.</text>
</comment>
<dbReference type="AlphaFoldDB" id="A0A345NJR0"/>
<evidence type="ECO:0000256" key="6">
    <source>
        <dbReference type="ARBA" id="ARBA00022989"/>
    </source>
</evidence>
<sequence>MSMGTGEAPQASRDRTVRPVGSRLLTVPNVLSVVRLLGLPVYLWLLVDGELAWAGLLLVLSGLTDWLDGTIARRFGQVSRLGELLDPIADRLYIATTLLSLAWFGFVPWWLVGVLVARDAFILAMAPLVRHHRLPIPPVHFVGKAATFNLLGAFPLLLFGHIEGPWQTLALATGWALAWWGTVLYWITGFIYAWQVRAMVRRRRELQV</sequence>
<feature type="transmembrane region" description="Helical" evidence="12">
    <location>
        <begin position="141"/>
        <end position="162"/>
    </location>
</feature>
<keyword evidence="3" id="KW-0444">Lipid biosynthesis</keyword>
<evidence type="ECO:0000256" key="5">
    <source>
        <dbReference type="ARBA" id="ARBA00022692"/>
    </source>
</evidence>
<dbReference type="InterPro" id="IPR048254">
    <property type="entry name" value="CDP_ALCOHOL_P_TRANSF_CS"/>
</dbReference>
<dbReference type="PANTHER" id="PTHR14269:SF62">
    <property type="entry name" value="CDP-DIACYLGLYCEROL--GLYCEROL-3-PHOSPHATE 3-PHOSPHATIDYLTRANSFERASE 1, CHLOROPLASTIC"/>
    <property type="match status" value="1"/>
</dbReference>
<dbReference type="InterPro" id="IPR000462">
    <property type="entry name" value="CDP-OH_P_trans"/>
</dbReference>
<reference evidence="13 14" key="1">
    <citation type="submission" date="2018-07" db="EMBL/GenBank/DDBJ databases">
        <title>Complete genome sequencing of Ornithinimicrobium sp. AMA3305.</title>
        <authorList>
            <person name="Bae J.-W."/>
        </authorList>
    </citation>
    <scope>NUCLEOTIDE SEQUENCE [LARGE SCALE GENOMIC DNA]</scope>
    <source>
        <strain evidence="13 14">AMA3305</strain>
    </source>
</reference>
<dbReference type="Pfam" id="PF01066">
    <property type="entry name" value="CDP-OH_P_transf"/>
    <property type="match status" value="1"/>
</dbReference>
<dbReference type="PIRSF" id="PIRSF000847">
    <property type="entry name" value="Phos_ph_gly_syn"/>
    <property type="match status" value="1"/>
</dbReference>
<evidence type="ECO:0000256" key="2">
    <source>
        <dbReference type="ARBA" id="ARBA00010441"/>
    </source>
</evidence>
<evidence type="ECO:0000256" key="8">
    <source>
        <dbReference type="ARBA" id="ARBA00023136"/>
    </source>
</evidence>
<dbReference type="InterPro" id="IPR004570">
    <property type="entry name" value="Phosphatidylglycerol_P_synth"/>
</dbReference>
<dbReference type="GO" id="GO:0008444">
    <property type="term" value="F:CDP-diacylglycerol-glycerol-3-phosphate 3-phosphatidyltransferase activity"/>
    <property type="evidence" value="ECO:0007669"/>
    <property type="project" value="InterPro"/>
</dbReference>
<accession>A0A345NJR0</accession>
<evidence type="ECO:0000313" key="13">
    <source>
        <dbReference type="EMBL" id="AXH95268.1"/>
    </source>
</evidence>
<evidence type="ECO:0000256" key="10">
    <source>
        <dbReference type="ARBA" id="ARBA00023264"/>
    </source>
</evidence>
<gene>
    <name evidence="13" type="ORF">DV701_03140</name>
</gene>
<keyword evidence="5 12" id="KW-0812">Transmembrane</keyword>
<dbReference type="PROSITE" id="PS00379">
    <property type="entry name" value="CDP_ALCOHOL_P_TRANSF"/>
    <property type="match status" value="1"/>
</dbReference>
<dbReference type="EMBL" id="CP031229">
    <property type="protein sequence ID" value="AXH95268.1"/>
    <property type="molecule type" value="Genomic_DNA"/>
</dbReference>
<dbReference type="GO" id="GO:0046474">
    <property type="term" value="P:glycerophospholipid biosynthetic process"/>
    <property type="evidence" value="ECO:0007669"/>
    <property type="project" value="TreeGrafter"/>
</dbReference>
<name>A0A345NJR0_9MICO</name>
<keyword evidence="6 12" id="KW-1133">Transmembrane helix</keyword>
<dbReference type="Gene3D" id="1.20.120.1760">
    <property type="match status" value="1"/>
</dbReference>
<keyword evidence="10" id="KW-1208">Phospholipid metabolism</keyword>
<evidence type="ECO:0000256" key="1">
    <source>
        <dbReference type="ARBA" id="ARBA00004141"/>
    </source>
</evidence>
<dbReference type="PANTHER" id="PTHR14269">
    <property type="entry name" value="CDP-DIACYLGLYCEROL--GLYCEROL-3-PHOSPHATE 3-PHOSPHATIDYLTRANSFERASE-RELATED"/>
    <property type="match status" value="1"/>
</dbReference>
<dbReference type="KEGG" id="orn:DV701_03140"/>
<evidence type="ECO:0000256" key="11">
    <source>
        <dbReference type="RuleBase" id="RU003750"/>
    </source>
</evidence>
<evidence type="ECO:0000256" key="7">
    <source>
        <dbReference type="ARBA" id="ARBA00023098"/>
    </source>
</evidence>
<keyword evidence="9" id="KW-0594">Phospholipid biosynthesis</keyword>
<organism evidence="13 14">
    <name type="scientific">Ornithinimicrobium avium</name>
    <dbReference type="NCBI Taxonomy" id="2283195"/>
    <lineage>
        <taxon>Bacteria</taxon>
        <taxon>Bacillati</taxon>
        <taxon>Actinomycetota</taxon>
        <taxon>Actinomycetes</taxon>
        <taxon>Micrococcales</taxon>
        <taxon>Ornithinimicrobiaceae</taxon>
        <taxon>Ornithinimicrobium</taxon>
    </lineage>
</organism>
<feature type="transmembrane region" description="Helical" evidence="12">
    <location>
        <begin position="174"/>
        <end position="194"/>
    </location>
</feature>
<evidence type="ECO:0000256" key="4">
    <source>
        <dbReference type="ARBA" id="ARBA00022679"/>
    </source>
</evidence>
<comment type="subcellular location">
    <subcellularLocation>
        <location evidence="1">Membrane</location>
        <topology evidence="1">Multi-pass membrane protein</topology>
    </subcellularLocation>
</comment>
<dbReference type="RefSeq" id="WP_114927033.1">
    <property type="nucleotide sequence ID" value="NZ_CP031229.1"/>
</dbReference>
<dbReference type="UniPathway" id="UPA00085"/>
<dbReference type="InterPro" id="IPR043130">
    <property type="entry name" value="CDP-OH_PTrfase_TM_dom"/>
</dbReference>
<evidence type="ECO:0000256" key="3">
    <source>
        <dbReference type="ARBA" id="ARBA00022516"/>
    </source>
</evidence>
<dbReference type="OrthoDB" id="9796672at2"/>
<keyword evidence="14" id="KW-1185">Reference proteome</keyword>
<dbReference type="InterPro" id="IPR050324">
    <property type="entry name" value="CDP-alcohol_PTase-I"/>
</dbReference>
<keyword evidence="7" id="KW-0443">Lipid metabolism</keyword>
<evidence type="ECO:0000256" key="12">
    <source>
        <dbReference type="SAM" id="Phobius"/>
    </source>
</evidence>
<dbReference type="GO" id="GO:0016020">
    <property type="term" value="C:membrane"/>
    <property type="evidence" value="ECO:0007669"/>
    <property type="project" value="UniProtKB-SubCell"/>
</dbReference>
<evidence type="ECO:0000313" key="14">
    <source>
        <dbReference type="Proteomes" id="UP000253790"/>
    </source>
</evidence>
<protein>
    <submittedName>
        <fullName evidence="13">CDP-alcohol phosphatidyltransferase family protein</fullName>
    </submittedName>
</protein>
<proteinExistence type="inferred from homology"/>
<keyword evidence="8 12" id="KW-0472">Membrane</keyword>
<evidence type="ECO:0000256" key="9">
    <source>
        <dbReference type="ARBA" id="ARBA00023209"/>
    </source>
</evidence>